<organism evidence="2 3">
    <name type="scientific">Camellia sinensis</name>
    <name type="common">Tea plant</name>
    <name type="synonym">Thea sinensis</name>
    <dbReference type="NCBI Taxonomy" id="4442"/>
    <lineage>
        <taxon>Eukaryota</taxon>
        <taxon>Viridiplantae</taxon>
        <taxon>Streptophyta</taxon>
        <taxon>Embryophyta</taxon>
        <taxon>Tracheophyta</taxon>
        <taxon>Spermatophyta</taxon>
        <taxon>Magnoliopsida</taxon>
        <taxon>eudicotyledons</taxon>
        <taxon>Gunneridae</taxon>
        <taxon>Pentapetalae</taxon>
        <taxon>asterids</taxon>
        <taxon>Ericales</taxon>
        <taxon>Theaceae</taxon>
        <taxon>Camellia</taxon>
    </lineage>
</organism>
<evidence type="ECO:0000313" key="3">
    <source>
        <dbReference type="Proteomes" id="UP000593564"/>
    </source>
</evidence>
<proteinExistence type="predicted"/>
<protein>
    <submittedName>
        <fullName evidence="2">Uncharacterized protein</fullName>
    </submittedName>
</protein>
<feature type="region of interest" description="Disordered" evidence="1">
    <location>
        <begin position="56"/>
        <end position="84"/>
    </location>
</feature>
<comment type="caution">
    <text evidence="2">The sequence shown here is derived from an EMBL/GenBank/DDBJ whole genome shotgun (WGS) entry which is preliminary data.</text>
</comment>
<dbReference type="EMBL" id="JACBKZ010000006">
    <property type="protein sequence ID" value="KAF5947972.1"/>
    <property type="molecule type" value="Genomic_DNA"/>
</dbReference>
<gene>
    <name evidence="2" type="ORF">HYC85_013929</name>
</gene>
<reference evidence="3" key="1">
    <citation type="journal article" date="2020" name="Nat. Commun.">
        <title>Genome assembly of wild tea tree DASZ reveals pedigree and selection history of tea varieties.</title>
        <authorList>
            <person name="Zhang W."/>
            <person name="Zhang Y."/>
            <person name="Qiu H."/>
            <person name="Guo Y."/>
            <person name="Wan H."/>
            <person name="Zhang X."/>
            <person name="Scossa F."/>
            <person name="Alseekh S."/>
            <person name="Zhang Q."/>
            <person name="Wang P."/>
            <person name="Xu L."/>
            <person name="Schmidt M.H."/>
            <person name="Jia X."/>
            <person name="Li D."/>
            <person name="Zhu A."/>
            <person name="Guo F."/>
            <person name="Chen W."/>
            <person name="Ni D."/>
            <person name="Usadel B."/>
            <person name="Fernie A.R."/>
            <person name="Wen W."/>
        </authorList>
    </citation>
    <scope>NUCLEOTIDE SEQUENCE [LARGE SCALE GENOMIC DNA]</scope>
    <source>
        <strain evidence="3">cv. G240</strain>
    </source>
</reference>
<name>A0A7J7H4S3_CAMSI</name>
<keyword evidence="3" id="KW-1185">Reference proteome</keyword>
<dbReference type="AlphaFoldDB" id="A0A7J7H4S3"/>
<feature type="region of interest" description="Disordered" evidence="1">
    <location>
        <begin position="97"/>
        <end position="143"/>
    </location>
</feature>
<sequence>MDGFDSKSTMRVLVPTNRFDVVDSYGLLCLEQLVDMVEGKMERRLRVKMENPAVDQLPEAHSLPDGFVDSSVEPLAPSTPMLEQEMPLTDYKEEKLVEPDSSPDLVVGELQSSEEKTEESENSRTFPVTLTENDASDPLPELGEVDGCVEDVVRESGEQLAGSVLWKTAGSKEMS</sequence>
<dbReference type="Proteomes" id="UP000593564">
    <property type="component" value="Unassembled WGS sequence"/>
</dbReference>
<accession>A0A7J7H4S3</accession>
<reference evidence="2 3" key="2">
    <citation type="submission" date="2020-07" db="EMBL/GenBank/DDBJ databases">
        <title>Genome assembly of wild tea tree DASZ reveals pedigree and selection history of tea varieties.</title>
        <authorList>
            <person name="Zhang W."/>
        </authorList>
    </citation>
    <scope>NUCLEOTIDE SEQUENCE [LARGE SCALE GENOMIC DNA]</scope>
    <source>
        <strain evidence="3">cv. G240</strain>
        <tissue evidence="2">Leaf</tissue>
    </source>
</reference>
<feature type="compositionally biased region" description="Polar residues" evidence="1">
    <location>
        <begin position="124"/>
        <end position="133"/>
    </location>
</feature>
<evidence type="ECO:0000256" key="1">
    <source>
        <dbReference type="SAM" id="MobiDB-lite"/>
    </source>
</evidence>
<evidence type="ECO:0000313" key="2">
    <source>
        <dbReference type="EMBL" id="KAF5947972.1"/>
    </source>
</evidence>
<feature type="compositionally biased region" description="Basic and acidic residues" evidence="1">
    <location>
        <begin position="113"/>
        <end position="122"/>
    </location>
</feature>